<reference evidence="1" key="1">
    <citation type="submission" date="2018-02" db="EMBL/GenBank/DDBJ databases">
        <title>The genomes of Aspergillus section Nigri reveals drivers in fungal speciation.</title>
        <authorList>
            <consortium name="DOE Joint Genome Institute"/>
            <person name="Vesth T.C."/>
            <person name="Nybo J."/>
            <person name="Theobald S."/>
            <person name="Brandl J."/>
            <person name="Frisvad J.C."/>
            <person name="Nielsen K.F."/>
            <person name="Lyhne E.K."/>
            <person name="Kogle M.E."/>
            <person name="Kuo A."/>
            <person name="Riley R."/>
            <person name="Clum A."/>
            <person name="Nolan M."/>
            <person name="Lipzen A."/>
            <person name="Salamov A."/>
            <person name="Henrissat B."/>
            <person name="Wiebenga A."/>
            <person name="De vries R.P."/>
            <person name="Grigoriev I.V."/>
            <person name="Mortensen U.H."/>
            <person name="Andersen M.R."/>
            <person name="Baker S.E."/>
        </authorList>
    </citation>
    <scope>NUCLEOTIDE SEQUENCE</scope>
    <source>
        <strain evidence="1">CBS 621.78</strain>
    </source>
</reference>
<dbReference type="Proteomes" id="UP000249057">
    <property type="component" value="Unassembled WGS sequence"/>
</dbReference>
<gene>
    <name evidence="1" type="ORF">BO95DRAFT_506947</name>
</gene>
<accession>A0ACD1FWK4</accession>
<evidence type="ECO:0000313" key="2">
    <source>
        <dbReference type="Proteomes" id="UP000249057"/>
    </source>
</evidence>
<protein>
    <submittedName>
        <fullName evidence="1">Uncharacterized protein</fullName>
    </submittedName>
</protein>
<keyword evidence="2" id="KW-1185">Reference proteome</keyword>
<name>A0ACD1FWK4_9EURO</name>
<evidence type="ECO:0000313" key="1">
    <source>
        <dbReference type="EMBL" id="RAH41398.1"/>
    </source>
</evidence>
<proteinExistence type="predicted"/>
<organism evidence="1 2">
    <name type="scientific">Aspergillus brunneoviolaceus CBS 621.78</name>
    <dbReference type="NCBI Taxonomy" id="1450534"/>
    <lineage>
        <taxon>Eukaryota</taxon>
        <taxon>Fungi</taxon>
        <taxon>Dikarya</taxon>
        <taxon>Ascomycota</taxon>
        <taxon>Pezizomycotina</taxon>
        <taxon>Eurotiomycetes</taxon>
        <taxon>Eurotiomycetidae</taxon>
        <taxon>Eurotiales</taxon>
        <taxon>Aspergillaceae</taxon>
        <taxon>Aspergillus</taxon>
        <taxon>Aspergillus subgen. Circumdati</taxon>
    </lineage>
</organism>
<sequence>MDLNVPAQLSHSLPPFSPILPSIEQDEQPTTTEPFPDYFASCEQADSRADTAQEEAYKYALSKVVEAGAQAKRLDAMLMSTMLFTPEWTLPDPTTAFSNTPPTSTSSSSSNNTSNSNSSNNRLTPPTTPTNPSLTETTPKLASYPAWALHPDLEATTENKKNILEEMRILTNSPSLSLALRTRFITICNTILSVHTLLFRRVPIPGRHHPLDSLTQPQLHRAHHLANTLVTDLAALHHLLYGQYEHCRSAQQTIAHIAADTANKNPFTRFKEMASILIKYPKANKKSTLPTPHPTEQRLLLITLDLYDAYLYTDYHRLRQWPQMLAEGRDPLRLRLTNAFFRAWDLLTRALECYQAVAAIHARITAHYLRPAGALLGREVGARVFFDLRVRAAVARCRERMVRNDRVYQQDLWEVYRREVAEEGGKVSTESGWEQERDDCLDRGGGCVLQDLFRWDEGGGGEGGYYGGEGEVGYYLDGGEEGREEGRGWGWGGEV</sequence>
<dbReference type="EMBL" id="KZ825389">
    <property type="protein sequence ID" value="RAH41398.1"/>
    <property type="molecule type" value="Genomic_DNA"/>
</dbReference>